<evidence type="ECO:0000256" key="2">
    <source>
        <dbReference type="ARBA" id="ARBA00023004"/>
    </source>
</evidence>
<dbReference type="NCBIfam" id="TIGR00109">
    <property type="entry name" value="hemH"/>
    <property type="match status" value="1"/>
</dbReference>
<keyword evidence="3 7" id="KW-0350">Heme biosynthesis</keyword>
<evidence type="ECO:0000313" key="9">
    <source>
        <dbReference type="EMBL" id="GGJ05927.1"/>
    </source>
</evidence>
<feature type="binding site" evidence="7">
    <location>
        <position position="44"/>
    </location>
    <ligand>
        <name>Fe-coproporphyrin III</name>
        <dbReference type="ChEBI" id="CHEBI:68438"/>
    </ligand>
</feature>
<evidence type="ECO:0000313" key="10">
    <source>
        <dbReference type="Proteomes" id="UP000637695"/>
    </source>
</evidence>
<dbReference type="CDD" id="cd03411">
    <property type="entry name" value="Ferrochelatase_N"/>
    <property type="match status" value="1"/>
</dbReference>
<feature type="binding site" evidence="7">
    <location>
        <begin position="60"/>
        <end position="61"/>
    </location>
    <ligand>
        <name>Fe-coproporphyrin III</name>
        <dbReference type="ChEBI" id="CHEBI:68438"/>
    </ligand>
</feature>
<dbReference type="Proteomes" id="UP000637695">
    <property type="component" value="Unassembled WGS sequence"/>
</dbReference>
<gene>
    <name evidence="9" type="primary">hemH</name>
    <name evidence="7" type="synonym">cpfC</name>
    <name evidence="9" type="ORF">GCM10010885_13900</name>
</gene>
<evidence type="ECO:0000256" key="3">
    <source>
        <dbReference type="ARBA" id="ARBA00023133"/>
    </source>
</evidence>
<dbReference type="GO" id="GO:0006783">
    <property type="term" value="P:heme biosynthetic process"/>
    <property type="evidence" value="ECO:0007669"/>
    <property type="project" value="UniProtKB-UniRule"/>
</dbReference>
<proteinExistence type="inferred from homology"/>
<comment type="function">
    <text evidence="7 8">Involved in coproporphyrin-dependent heme b biosynthesis. Catalyzes the insertion of ferrous iron into coproporphyrin III to form Fe-coproporphyrin III.</text>
</comment>
<dbReference type="InterPro" id="IPR033644">
    <property type="entry name" value="Ferrochelatase_C"/>
</dbReference>
<comment type="similarity">
    <text evidence="7 8">Belongs to the ferrochelatase family.</text>
</comment>
<dbReference type="GO" id="GO:0005737">
    <property type="term" value="C:cytoplasm"/>
    <property type="evidence" value="ECO:0007669"/>
    <property type="project" value="UniProtKB-SubCell"/>
</dbReference>
<dbReference type="InterPro" id="IPR001015">
    <property type="entry name" value="Ferrochelatase"/>
</dbReference>
<feature type="binding site" evidence="7">
    <location>
        <position position="68"/>
    </location>
    <ligand>
        <name>Fe-coproporphyrin III</name>
        <dbReference type="ChEBI" id="CHEBI:68438"/>
    </ligand>
</feature>
<evidence type="ECO:0000256" key="7">
    <source>
        <dbReference type="HAMAP-Rule" id="MF_00323"/>
    </source>
</evidence>
<keyword evidence="10" id="KW-1185">Reference proteome</keyword>
<evidence type="ECO:0000256" key="8">
    <source>
        <dbReference type="RuleBase" id="RU000607"/>
    </source>
</evidence>
<comment type="pathway">
    <text evidence="1 7 8">Porphyrin-containing compound metabolism; protoheme biosynthesis.</text>
</comment>
<comment type="subcellular location">
    <subcellularLocation>
        <location evidence="7 8">Cytoplasm</location>
    </subcellularLocation>
</comment>
<protein>
    <recommendedName>
        <fullName evidence="7">Coproporphyrin III ferrochelatase</fullName>
        <ecNumber evidence="7">4.99.1.9</ecNumber>
    </recommendedName>
</protein>
<keyword evidence="2 7" id="KW-0408">Iron</keyword>
<dbReference type="GO" id="GO:0004325">
    <property type="term" value="F:ferrochelatase activity"/>
    <property type="evidence" value="ECO:0007669"/>
    <property type="project" value="UniProtKB-UniRule"/>
</dbReference>
<keyword evidence="7 8" id="KW-0963">Cytoplasm</keyword>
<evidence type="ECO:0000256" key="1">
    <source>
        <dbReference type="ARBA" id="ARBA00004744"/>
    </source>
</evidence>
<dbReference type="Gene3D" id="3.40.50.1400">
    <property type="match status" value="2"/>
</dbReference>
<accession>A0A917KAF7</accession>
<dbReference type="EC" id="4.99.1.9" evidence="7"/>
<dbReference type="HAMAP" id="MF_00323">
    <property type="entry name" value="Ferrochelatase"/>
    <property type="match status" value="1"/>
</dbReference>
<dbReference type="PROSITE" id="PS00534">
    <property type="entry name" value="FERROCHELATASE"/>
    <property type="match status" value="1"/>
</dbReference>
<dbReference type="InterPro" id="IPR019772">
    <property type="entry name" value="Ferrochelatase_AS"/>
</dbReference>
<keyword evidence="7" id="KW-0479">Metal-binding</keyword>
<organism evidence="9 10">
    <name type="scientific">Alicyclobacillus cellulosilyticus</name>
    <dbReference type="NCBI Taxonomy" id="1003997"/>
    <lineage>
        <taxon>Bacteria</taxon>
        <taxon>Bacillati</taxon>
        <taxon>Bacillota</taxon>
        <taxon>Bacilli</taxon>
        <taxon>Bacillales</taxon>
        <taxon>Alicyclobacillaceae</taxon>
        <taxon>Alicyclobacillus</taxon>
    </lineage>
</organism>
<feature type="binding site" evidence="7">
    <location>
        <position position="274"/>
    </location>
    <ligand>
        <name>Fe(2+)</name>
        <dbReference type="ChEBI" id="CHEBI:29033"/>
    </ligand>
</feature>
<dbReference type="AlphaFoldDB" id="A0A917KAF7"/>
<dbReference type="EMBL" id="BMOY01000019">
    <property type="protein sequence ID" value="GGJ05927.1"/>
    <property type="molecule type" value="Genomic_DNA"/>
</dbReference>
<dbReference type="InterPro" id="IPR033659">
    <property type="entry name" value="Ferrochelatase_N"/>
</dbReference>
<dbReference type="PANTHER" id="PTHR11108">
    <property type="entry name" value="FERROCHELATASE"/>
    <property type="match status" value="1"/>
</dbReference>
<reference evidence="9" key="1">
    <citation type="journal article" date="2014" name="Int. J. Syst. Evol. Microbiol.">
        <title>Complete genome sequence of Corynebacterium casei LMG S-19264T (=DSM 44701T), isolated from a smear-ripened cheese.</title>
        <authorList>
            <consortium name="US DOE Joint Genome Institute (JGI-PGF)"/>
            <person name="Walter F."/>
            <person name="Albersmeier A."/>
            <person name="Kalinowski J."/>
            <person name="Ruckert C."/>
        </authorList>
    </citation>
    <scope>NUCLEOTIDE SEQUENCE</scope>
    <source>
        <strain evidence="9">JCM 18487</strain>
    </source>
</reference>
<comment type="catalytic activity">
    <reaction evidence="6">
        <text>Fe-coproporphyrin III + 2 H(+) = coproporphyrin III + Fe(2+)</text>
        <dbReference type="Rhea" id="RHEA:49572"/>
        <dbReference type="ChEBI" id="CHEBI:15378"/>
        <dbReference type="ChEBI" id="CHEBI:29033"/>
        <dbReference type="ChEBI" id="CHEBI:68438"/>
        <dbReference type="ChEBI" id="CHEBI:131725"/>
        <dbReference type="EC" id="4.99.1.9"/>
    </reaction>
    <physiologicalReaction direction="right-to-left" evidence="6">
        <dbReference type="Rhea" id="RHEA:49574"/>
    </physiologicalReaction>
</comment>
<keyword evidence="5 7" id="KW-0627">Porphyrin biosynthesis</keyword>
<feature type="binding site" description="axial binding residue" evidence="7">
    <location>
        <position position="27"/>
    </location>
    <ligand>
        <name>Fe-coproporphyrin III</name>
        <dbReference type="ChEBI" id="CHEBI:68438"/>
    </ligand>
    <ligandPart>
        <name>Fe</name>
        <dbReference type="ChEBI" id="CHEBI:18248"/>
    </ligandPart>
</feature>
<reference evidence="9" key="2">
    <citation type="submission" date="2020-09" db="EMBL/GenBank/DDBJ databases">
        <authorList>
            <person name="Sun Q."/>
            <person name="Ohkuma M."/>
        </authorList>
    </citation>
    <scope>NUCLEOTIDE SEQUENCE</scope>
    <source>
        <strain evidence="9">JCM 18487</strain>
    </source>
</reference>
<sequence length="325" mass="36091">MQPLSPAPMRSPQAHDRSPIGVLVMAYGSPRSLAEVEAYYTHIRRGRPPTPEQLADLVARYRAIGGVSPLRAITLAQADGIARFLADDPDDTYRVYLGMKHAEPFIDQVVQAMYADGIREAVTLVLAPHYSSMSVRTYQEAAEAAAVRLGGPKLLHVDHWHLEPDFLDLLARRVADAMRAFPDRDRVMVVFTAHSLPERILTVGDPYPRQIRETGEAVAERLGLRHFAFAWQSAGRTAEPWLGPDILELLPTLRADGWNDVIVCPAGFVADHLEVLYDIDIECQRLAQRLGMQLVRTASLNADPAFCRMLARVVQARARQGGMDA</sequence>
<name>A0A917KAF7_9BACL</name>
<feature type="binding site" evidence="7">
    <location>
        <position position="194"/>
    </location>
    <ligand>
        <name>Fe(2+)</name>
        <dbReference type="ChEBI" id="CHEBI:29033"/>
    </ligand>
</feature>
<dbReference type="RefSeq" id="WP_229776584.1">
    <property type="nucleotide sequence ID" value="NZ_BMOY01000019.1"/>
</dbReference>
<dbReference type="GO" id="GO:0046872">
    <property type="term" value="F:metal ion binding"/>
    <property type="evidence" value="ECO:0007669"/>
    <property type="project" value="UniProtKB-UniRule"/>
</dbReference>
<feature type="binding site" evidence="7">
    <location>
        <position position="138"/>
    </location>
    <ligand>
        <name>Fe-coproporphyrin III</name>
        <dbReference type="ChEBI" id="CHEBI:68438"/>
    </ligand>
</feature>
<dbReference type="CDD" id="cd00419">
    <property type="entry name" value="Ferrochelatase_C"/>
    <property type="match status" value="1"/>
</dbReference>
<dbReference type="PANTHER" id="PTHR11108:SF1">
    <property type="entry name" value="FERROCHELATASE, MITOCHONDRIAL"/>
    <property type="match status" value="1"/>
</dbReference>
<evidence type="ECO:0000256" key="4">
    <source>
        <dbReference type="ARBA" id="ARBA00023239"/>
    </source>
</evidence>
<evidence type="ECO:0000256" key="5">
    <source>
        <dbReference type="ARBA" id="ARBA00023244"/>
    </source>
</evidence>
<dbReference type="Pfam" id="PF00762">
    <property type="entry name" value="Ferrochelatase"/>
    <property type="match status" value="1"/>
</dbReference>
<dbReference type="SUPFAM" id="SSF53800">
    <property type="entry name" value="Chelatase"/>
    <property type="match status" value="1"/>
</dbReference>
<keyword evidence="4 7" id="KW-0456">Lyase</keyword>
<evidence type="ECO:0000256" key="6">
    <source>
        <dbReference type="ARBA" id="ARBA00024536"/>
    </source>
</evidence>
<comment type="caution">
    <text evidence="9">The sequence shown here is derived from an EMBL/GenBank/DDBJ whole genome shotgun (WGS) entry which is preliminary data.</text>
</comment>